<dbReference type="Proteomes" id="UP001377168">
    <property type="component" value="Unassembled WGS sequence"/>
</dbReference>
<accession>A0ACC6Q7U1</accession>
<gene>
    <name evidence="1" type="ORF">WKI67_41485</name>
</gene>
<comment type="caution">
    <text evidence="1">The sequence shown here is derived from an EMBL/GenBank/DDBJ whole genome shotgun (WGS) entry which is preliminary data.</text>
</comment>
<sequence>MDETPVELVYPVDSASAATPLDVPMFVEHFERELRADGDFKFRLNWGPSVISSVTSVWVSVCELHPVTRKPRFGDARIEIHDVCPEDGGTVAVAGRMFGFENPILIQFRALAI</sequence>
<keyword evidence="2" id="KW-1185">Reference proteome</keyword>
<reference evidence="1" key="1">
    <citation type="submission" date="2024-03" db="EMBL/GenBank/DDBJ databases">
        <title>Novel Streptomyces species of biotechnological and ecological value are a feature of Machair soil.</title>
        <authorList>
            <person name="Prole J.R."/>
            <person name="Goodfellow M."/>
            <person name="Allenby N."/>
            <person name="Ward A.C."/>
        </authorList>
    </citation>
    <scope>NUCLEOTIDE SEQUENCE</scope>
    <source>
        <strain evidence="1">MS2.AVA.5</strain>
    </source>
</reference>
<proteinExistence type="predicted"/>
<organism evidence="1 2">
    <name type="scientific">Streptomyces achmelvichensis</name>
    <dbReference type="NCBI Taxonomy" id="3134111"/>
    <lineage>
        <taxon>Bacteria</taxon>
        <taxon>Bacillati</taxon>
        <taxon>Actinomycetota</taxon>
        <taxon>Actinomycetes</taxon>
        <taxon>Kitasatosporales</taxon>
        <taxon>Streptomycetaceae</taxon>
        <taxon>Streptomyces</taxon>
    </lineage>
</organism>
<protein>
    <submittedName>
        <fullName evidence="1">Uncharacterized protein</fullName>
    </submittedName>
</protein>
<name>A0ACC6Q7U1_9ACTN</name>
<evidence type="ECO:0000313" key="2">
    <source>
        <dbReference type="Proteomes" id="UP001377168"/>
    </source>
</evidence>
<evidence type="ECO:0000313" key="1">
    <source>
        <dbReference type="EMBL" id="MEJ8639813.1"/>
    </source>
</evidence>
<dbReference type="EMBL" id="JBBKAJ010000022">
    <property type="protein sequence ID" value="MEJ8639813.1"/>
    <property type="molecule type" value="Genomic_DNA"/>
</dbReference>